<dbReference type="EMBL" id="JACHJB010000002">
    <property type="protein sequence ID" value="MBB6347851.1"/>
    <property type="molecule type" value="Genomic_DNA"/>
</dbReference>
<organism evidence="1 2">
    <name type="scientific">Nonomuraea muscovyensis</name>
    <dbReference type="NCBI Taxonomy" id="1124761"/>
    <lineage>
        <taxon>Bacteria</taxon>
        <taxon>Bacillati</taxon>
        <taxon>Actinomycetota</taxon>
        <taxon>Actinomycetes</taxon>
        <taxon>Streptosporangiales</taxon>
        <taxon>Streptosporangiaceae</taxon>
        <taxon>Nonomuraea</taxon>
    </lineage>
</organism>
<evidence type="ECO:0000313" key="1">
    <source>
        <dbReference type="EMBL" id="MBB6347851.1"/>
    </source>
</evidence>
<protein>
    <submittedName>
        <fullName evidence="1">Uncharacterized protein</fullName>
    </submittedName>
</protein>
<evidence type="ECO:0000313" key="2">
    <source>
        <dbReference type="Proteomes" id="UP000583800"/>
    </source>
</evidence>
<sequence length="137" mass="15291">MAAWLNPRKLRRLRDPDQDADRIVSLLRLRGGRRARGTAGLVCAHDMDSDYGIDLDDLDPAHSLTTDPTVVRPSRTAKLLGEDVWIAVKLPGSYEGDDDLPEGATARARRWCARPPCAAPPDAGFRYFRPKTQRAHF</sequence>
<dbReference type="AlphaFoldDB" id="A0A7X0C561"/>
<name>A0A7X0C561_9ACTN</name>
<proteinExistence type="predicted"/>
<comment type="caution">
    <text evidence="1">The sequence shown here is derived from an EMBL/GenBank/DDBJ whole genome shotgun (WGS) entry which is preliminary data.</text>
</comment>
<dbReference type="Proteomes" id="UP000583800">
    <property type="component" value="Unassembled WGS sequence"/>
</dbReference>
<keyword evidence="2" id="KW-1185">Reference proteome</keyword>
<accession>A0A7X0C561</accession>
<reference evidence="1 2" key="1">
    <citation type="submission" date="2020-08" db="EMBL/GenBank/DDBJ databases">
        <title>Sequencing the genomes of 1000 actinobacteria strains.</title>
        <authorList>
            <person name="Klenk H.-P."/>
        </authorList>
    </citation>
    <scope>NUCLEOTIDE SEQUENCE [LARGE SCALE GENOMIC DNA]</scope>
    <source>
        <strain evidence="1 2">DSM 45913</strain>
    </source>
</reference>
<gene>
    <name evidence="1" type="ORF">FHU36_004396</name>
</gene>
<dbReference type="RefSeq" id="WP_185085722.1">
    <property type="nucleotide sequence ID" value="NZ_JACHJB010000002.1"/>
</dbReference>